<keyword evidence="3" id="KW-1185">Reference proteome</keyword>
<gene>
    <name evidence="2" type="ORF">BGW38_001942</name>
</gene>
<feature type="compositionally biased region" description="Basic and acidic residues" evidence="1">
    <location>
        <begin position="1"/>
        <end position="29"/>
    </location>
</feature>
<evidence type="ECO:0000313" key="3">
    <source>
        <dbReference type="Proteomes" id="UP000780801"/>
    </source>
</evidence>
<comment type="caution">
    <text evidence="2">The sequence shown here is derived from an EMBL/GenBank/DDBJ whole genome shotgun (WGS) entry which is preliminary data.</text>
</comment>
<dbReference type="Proteomes" id="UP000780801">
    <property type="component" value="Unassembled WGS sequence"/>
</dbReference>
<accession>A0A9P6KDT4</accession>
<dbReference type="EMBL" id="JAABOA010001643">
    <property type="protein sequence ID" value="KAF9581153.1"/>
    <property type="molecule type" value="Genomic_DNA"/>
</dbReference>
<dbReference type="AlphaFoldDB" id="A0A9P6KDT4"/>
<organism evidence="2 3">
    <name type="scientific">Lunasporangiospora selenospora</name>
    <dbReference type="NCBI Taxonomy" id="979761"/>
    <lineage>
        <taxon>Eukaryota</taxon>
        <taxon>Fungi</taxon>
        <taxon>Fungi incertae sedis</taxon>
        <taxon>Mucoromycota</taxon>
        <taxon>Mortierellomycotina</taxon>
        <taxon>Mortierellomycetes</taxon>
        <taxon>Mortierellales</taxon>
        <taxon>Mortierellaceae</taxon>
        <taxon>Lunasporangiospora</taxon>
    </lineage>
</organism>
<evidence type="ECO:0000256" key="1">
    <source>
        <dbReference type="SAM" id="MobiDB-lite"/>
    </source>
</evidence>
<feature type="region of interest" description="Disordered" evidence="1">
    <location>
        <begin position="118"/>
        <end position="137"/>
    </location>
</feature>
<proteinExistence type="predicted"/>
<name>A0A9P6KDT4_9FUNG</name>
<feature type="region of interest" description="Disordered" evidence="1">
    <location>
        <begin position="1"/>
        <end position="47"/>
    </location>
</feature>
<dbReference type="OrthoDB" id="2420563at2759"/>
<protein>
    <submittedName>
        <fullName evidence="2">Uncharacterized protein</fullName>
    </submittedName>
</protein>
<evidence type="ECO:0000313" key="2">
    <source>
        <dbReference type="EMBL" id="KAF9581153.1"/>
    </source>
</evidence>
<sequence length="292" mass="33420">MSDKNPSSRDPKEKDTQHHDLAHSPRVEDSSEDEKSDTSHESQEDTEALDFFTADVLRQMGTLWIQQPHYASHWLEVIPEKTTAGTDSIEPNVFLVMDQFLIPASTLMSDFLEDSVISLDNDPQNPPDSSKRNSPRSRCIQFKDEPMDLASIWPRLHPIHGLLPTVPSLTSIIDAEEPDTTWEAMTTLPRIELRLPSPMHFASLLQVMYDMDLDRWEKTFTPTQIGDIVRNVCRLECHTELAVRCLEYYQRVREVEGAVPKEDPSIRELEVLYQHSLKLGVISGSNDKTRIK</sequence>
<reference evidence="2" key="1">
    <citation type="journal article" date="2020" name="Fungal Divers.">
        <title>Resolving the Mortierellaceae phylogeny through synthesis of multi-gene phylogenetics and phylogenomics.</title>
        <authorList>
            <person name="Vandepol N."/>
            <person name="Liber J."/>
            <person name="Desiro A."/>
            <person name="Na H."/>
            <person name="Kennedy M."/>
            <person name="Barry K."/>
            <person name="Grigoriev I.V."/>
            <person name="Miller A.N."/>
            <person name="O'Donnell K."/>
            <person name="Stajich J.E."/>
            <person name="Bonito G."/>
        </authorList>
    </citation>
    <scope>NUCLEOTIDE SEQUENCE</scope>
    <source>
        <strain evidence="2">KOD1015</strain>
    </source>
</reference>